<feature type="domain" description="Cell envelope-related transcriptional attenuator" evidence="3">
    <location>
        <begin position="74"/>
        <end position="245"/>
    </location>
</feature>
<dbReference type="Gene3D" id="3.40.630.190">
    <property type="entry name" value="LCP protein"/>
    <property type="match status" value="1"/>
</dbReference>
<dbReference type="Proteomes" id="UP000371041">
    <property type="component" value="Chromosome"/>
</dbReference>
<dbReference type="InterPro" id="IPR050922">
    <property type="entry name" value="LytR/CpsA/Psr_CW_biosynth"/>
</dbReference>
<proteinExistence type="inferred from homology"/>
<gene>
    <name evidence="5" type="ORF">GIY23_18905</name>
</gene>
<dbReference type="PANTHER" id="PTHR33392">
    <property type="entry name" value="POLYISOPRENYL-TEICHOIC ACID--PEPTIDOGLYCAN TEICHOIC ACID TRANSFERASE TAGU"/>
    <property type="match status" value="1"/>
</dbReference>
<dbReference type="Pfam" id="PF03816">
    <property type="entry name" value="LytR_cpsA_psr"/>
    <property type="match status" value="1"/>
</dbReference>
<evidence type="ECO:0000256" key="1">
    <source>
        <dbReference type="ARBA" id="ARBA00006068"/>
    </source>
</evidence>
<feature type="domain" description="LytR/CpsA/Psr regulator C-terminal" evidence="4">
    <location>
        <begin position="346"/>
        <end position="429"/>
    </location>
</feature>
<dbReference type="AlphaFoldDB" id="A0A5Q3QG99"/>
<keyword evidence="6" id="KW-1185">Reference proteome</keyword>
<dbReference type="PANTHER" id="PTHR33392:SF6">
    <property type="entry name" value="POLYISOPRENYL-TEICHOIC ACID--PEPTIDOGLYCAN TEICHOIC ACID TRANSFERASE TAGU"/>
    <property type="match status" value="1"/>
</dbReference>
<feature type="compositionally biased region" description="Polar residues" evidence="2">
    <location>
        <begin position="457"/>
        <end position="469"/>
    </location>
</feature>
<dbReference type="EMBL" id="CP045929">
    <property type="protein sequence ID" value="QGK72406.1"/>
    <property type="molecule type" value="Genomic_DNA"/>
</dbReference>
<comment type="similarity">
    <text evidence="1">Belongs to the LytR/CpsA/Psr (LCP) family.</text>
</comment>
<dbReference type="InterPro" id="IPR027381">
    <property type="entry name" value="LytR/CpsA/Psr_C"/>
</dbReference>
<sequence>MIFATTGYAWGTLHGLNAGLSTNDVIGSGLNQSDGATDILLVGNDSRTDAQGNPLPEEILKQLRTTDDEGGDLTDTMILMRIPNGGGRASAVSFPRDTLVELGQGFGEQKLNSAMGRAKQAARTKLESEGVTDEKELEKKSTAQGQKFLVQTIEKLSGVGIDHYAEINLLGFYEMTKAVGGVEVCLKEPVDDSDYSGAVFDAGPQKVQGADALAFVRQRHGLPRGDLDRVVRQQVFMSGLARQMLSSGTLANPSRLSDLVTSLQKSIVLDDNWDVMKFAQQMQGIAAGNIEFHTIPVELDGSSGSEDVTADKQKVQTFVDDLLLPPKERAAKQQQNEAKEAQRAETTVNVYNASGVSGLAGEVRSKLGDQGYQEGDSGNAESMSKSVVQHAPGEAEVAQQIADSLGGISVEESSELTSGSAAIYLGDDYKGPGAQNFAGSGPMQLDGARQAKPQPAQEPSSGTEEQTITADGVPCVF</sequence>
<accession>A0A5Q3QG99</accession>
<organism evidence="5 6">
    <name type="scientific">Allosaccharopolyspora coralli</name>
    <dbReference type="NCBI Taxonomy" id="2665642"/>
    <lineage>
        <taxon>Bacteria</taxon>
        <taxon>Bacillati</taxon>
        <taxon>Actinomycetota</taxon>
        <taxon>Actinomycetes</taxon>
        <taxon>Pseudonocardiales</taxon>
        <taxon>Pseudonocardiaceae</taxon>
        <taxon>Allosaccharopolyspora</taxon>
    </lineage>
</organism>
<evidence type="ECO:0000313" key="6">
    <source>
        <dbReference type="Proteomes" id="UP000371041"/>
    </source>
</evidence>
<protein>
    <submittedName>
        <fullName evidence="5">LytR family transcriptional regulator</fullName>
    </submittedName>
</protein>
<dbReference type="KEGG" id="sace:GIY23_18905"/>
<dbReference type="Gene3D" id="3.30.70.2390">
    <property type="match status" value="1"/>
</dbReference>
<dbReference type="Pfam" id="PF13399">
    <property type="entry name" value="LytR_C"/>
    <property type="match status" value="1"/>
</dbReference>
<evidence type="ECO:0000313" key="5">
    <source>
        <dbReference type="EMBL" id="QGK72406.1"/>
    </source>
</evidence>
<evidence type="ECO:0000259" key="3">
    <source>
        <dbReference type="Pfam" id="PF03816"/>
    </source>
</evidence>
<reference evidence="6" key="1">
    <citation type="submission" date="2019-11" db="EMBL/GenBank/DDBJ databases">
        <title>The complete genome sequence of Saccharopolyspora sp. E2A.</title>
        <authorList>
            <person name="Zhang G."/>
        </authorList>
    </citation>
    <scope>NUCLEOTIDE SEQUENCE [LARGE SCALE GENOMIC DNA]</scope>
    <source>
        <strain evidence="6">E2A</strain>
    </source>
</reference>
<name>A0A5Q3QG99_9PSEU</name>
<feature type="region of interest" description="Disordered" evidence="2">
    <location>
        <begin position="433"/>
        <end position="477"/>
    </location>
</feature>
<evidence type="ECO:0000259" key="4">
    <source>
        <dbReference type="Pfam" id="PF13399"/>
    </source>
</evidence>
<dbReference type="InterPro" id="IPR004474">
    <property type="entry name" value="LytR_CpsA_psr"/>
</dbReference>
<evidence type="ECO:0000256" key="2">
    <source>
        <dbReference type="SAM" id="MobiDB-lite"/>
    </source>
</evidence>
<dbReference type="NCBIfam" id="TIGR00350">
    <property type="entry name" value="lytR_cpsA_psr"/>
    <property type="match status" value="1"/>
</dbReference>